<keyword evidence="4" id="KW-1185">Reference proteome</keyword>
<feature type="region of interest" description="Disordered" evidence="2">
    <location>
        <begin position="61"/>
        <end position="81"/>
    </location>
</feature>
<reference evidence="4" key="1">
    <citation type="submission" date="2019-10" db="EMBL/GenBank/DDBJ databases">
        <title>Complete genome sequence of Corynebacterium urogenitalis DSM 108747, isolated from the genital tract of a cow.</title>
        <authorList>
            <person name="Ruckert C."/>
            <person name="Ballas P."/>
            <person name="Wagener K."/>
            <person name="Drillich M."/>
            <person name="Kaempfer P."/>
            <person name="Busse H.-J."/>
            <person name="Ehling-Schulz M."/>
        </authorList>
    </citation>
    <scope>NUCLEOTIDE SEQUENCE [LARGE SCALE GENOMIC DNA]</scope>
    <source>
        <strain evidence="4">LMM 1652</strain>
    </source>
</reference>
<accession>A0A5J6Z5F4</accession>
<dbReference type="PANTHER" id="PTHR30289:SF1">
    <property type="entry name" value="PEBP (PHOSPHATIDYLETHANOLAMINE-BINDING PROTEIN) FAMILY PROTEIN"/>
    <property type="match status" value="1"/>
</dbReference>
<dbReference type="AlphaFoldDB" id="A0A5J6Z5F4"/>
<dbReference type="InterPro" id="IPR008914">
    <property type="entry name" value="PEBP"/>
</dbReference>
<dbReference type="KEGG" id="cuo:CUROG_04880"/>
<dbReference type="PANTHER" id="PTHR30289">
    <property type="entry name" value="UNCHARACTERIZED PROTEIN YBCL-RELATED"/>
    <property type="match status" value="1"/>
</dbReference>
<name>A0A5J6Z5F4_9CORY</name>
<dbReference type="EMBL" id="CP045032">
    <property type="protein sequence ID" value="QFQ02348.1"/>
    <property type="molecule type" value="Genomic_DNA"/>
</dbReference>
<evidence type="ECO:0000256" key="1">
    <source>
        <dbReference type="ARBA" id="ARBA00007120"/>
    </source>
</evidence>
<protein>
    <submittedName>
        <fullName evidence="3">Putative kinase inhibitor protein</fullName>
    </submittedName>
</protein>
<dbReference type="Pfam" id="PF01161">
    <property type="entry name" value="PBP"/>
    <property type="match status" value="1"/>
</dbReference>
<dbReference type="Proteomes" id="UP000326711">
    <property type="component" value="Chromosome"/>
</dbReference>
<dbReference type="InterPro" id="IPR036610">
    <property type="entry name" value="PEBP-like_sf"/>
</dbReference>
<dbReference type="NCBIfam" id="TIGR00481">
    <property type="entry name" value="YbhB/YbcL family Raf kinase inhibitor-like protein"/>
    <property type="match status" value="1"/>
</dbReference>
<sequence precursor="true">MFHRKSVRVTKKSARFVTMTDSTKNHQPTYIDERFPGPDPYAPLADLPPLKVTSETFNDGDRIPEEQLGGNDVSPELTWEEGPEGTETYAVTCFDPDAPTASGFWHWAVFNIPADVTSLKLGAGAADDLIGLPDGAVALRGDSGSRGYYGPNPPEGHGPHRYLFAVHAVGEKLDIDDRSTCTVLGFNLQFKATARGIIWGWAEN</sequence>
<evidence type="ECO:0000313" key="3">
    <source>
        <dbReference type="EMBL" id="QFQ02348.1"/>
    </source>
</evidence>
<organism evidence="3 4">
    <name type="scientific">Corynebacterium urogenitale</name>
    <dbReference type="NCBI Taxonomy" id="2487892"/>
    <lineage>
        <taxon>Bacteria</taxon>
        <taxon>Bacillati</taxon>
        <taxon>Actinomycetota</taxon>
        <taxon>Actinomycetes</taxon>
        <taxon>Mycobacteriales</taxon>
        <taxon>Corynebacteriaceae</taxon>
        <taxon>Corynebacterium</taxon>
    </lineage>
</organism>
<proteinExistence type="inferred from homology"/>
<comment type="similarity">
    <text evidence="1">Belongs to the UPF0098 family.</text>
</comment>
<dbReference type="Gene3D" id="3.90.280.10">
    <property type="entry name" value="PEBP-like"/>
    <property type="match status" value="1"/>
</dbReference>
<evidence type="ECO:0000256" key="2">
    <source>
        <dbReference type="SAM" id="MobiDB-lite"/>
    </source>
</evidence>
<dbReference type="CDD" id="cd00865">
    <property type="entry name" value="PEBP_bact_arch"/>
    <property type="match status" value="1"/>
</dbReference>
<gene>
    <name evidence="3" type="ORF">CUROG_04880</name>
</gene>
<dbReference type="SUPFAM" id="SSF49777">
    <property type="entry name" value="PEBP-like"/>
    <property type="match status" value="1"/>
</dbReference>
<evidence type="ECO:0000313" key="4">
    <source>
        <dbReference type="Proteomes" id="UP000326711"/>
    </source>
</evidence>
<dbReference type="InterPro" id="IPR005247">
    <property type="entry name" value="YbhB_YbcL/LppC-like"/>
</dbReference>